<keyword evidence="5" id="KW-1185">Reference proteome</keyword>
<keyword evidence="1" id="KW-0378">Hydrolase</keyword>
<dbReference type="PANTHER" id="PTHR45673">
    <property type="entry name" value="SERINE/THREONINE-PROTEIN PHOSPHATASE 2B CATALYTIC SUBUNIT 1-RELATED"/>
    <property type="match status" value="1"/>
</dbReference>
<accession>A0A163JGD2</accession>
<organism evidence="4">
    <name type="scientific">Absidia glauca</name>
    <name type="common">Pin mould</name>
    <dbReference type="NCBI Taxonomy" id="4829"/>
    <lineage>
        <taxon>Eukaryota</taxon>
        <taxon>Fungi</taxon>
        <taxon>Fungi incertae sedis</taxon>
        <taxon>Mucoromycota</taxon>
        <taxon>Mucoromycotina</taxon>
        <taxon>Mucoromycetes</taxon>
        <taxon>Mucorales</taxon>
        <taxon>Cunninghamellaceae</taxon>
        <taxon>Absidia</taxon>
    </lineage>
</organism>
<dbReference type="PRINTS" id="PR00114">
    <property type="entry name" value="STPHPHTASE"/>
</dbReference>
<evidence type="ECO:0000313" key="4">
    <source>
        <dbReference type="EMBL" id="SAL99183.1"/>
    </source>
</evidence>
<sequence length="480" mass="54758">MTEQRNALEDYTLDDGRVVKTTSRICTDVEPPAFKVPTDDQLWSLSGQLNIDFLKEHFRKEGRLSEQQTLSILRSVHQLLEKEPTLLHVESPVTICGDIHGQYYDLLKLFQVGGDPATTRYLFLGDYVDRGYFSIECVLLLWAYKLTFPTSFLLLRGNHECRHLTEYFTFKVECLRKYSEEVYEAAMECFDALPLAAVVNDQFLCLHGGISPDLKSLHAIEKIKRFREVPTQGLIYKAVCQFLKKTNLLSVIRAHEPQANGYRMYRKSQDSGFPSAITIFSAPNYVDVYGNKAAVLKYDGQVLNVRQFSASPHPYWLPNFMNVFDWSLPFIGEKITSMLLAILNICTQEELESAGAAFEEEEQDDDMEQKMRRRHIIRNKIRAVGKLSRTFTILRENAELVNELKCVSDQTKLPAAITTFEEARQSDLQNERLPPPTSSSRPKDDDGQCLKDSDLDRLAHVIVASPKSDTKSSRSNGLSM</sequence>
<feature type="region of interest" description="Disordered" evidence="2">
    <location>
        <begin position="423"/>
        <end position="455"/>
    </location>
</feature>
<dbReference type="Proteomes" id="UP000078561">
    <property type="component" value="Unassembled WGS sequence"/>
</dbReference>
<dbReference type="EMBL" id="LT552523">
    <property type="protein sequence ID" value="SAL99183.1"/>
    <property type="molecule type" value="Genomic_DNA"/>
</dbReference>
<dbReference type="STRING" id="4829.A0A163JGD2"/>
<dbReference type="InParanoid" id="A0A163JGD2"/>
<dbReference type="GO" id="GO:0033192">
    <property type="term" value="F:calmodulin-dependent protein phosphatase activity"/>
    <property type="evidence" value="ECO:0007669"/>
    <property type="project" value="InterPro"/>
</dbReference>
<protein>
    <recommendedName>
        <fullName evidence="1">Serine/threonine-protein phosphatase</fullName>
        <ecNumber evidence="1">3.1.3.16</ecNumber>
    </recommendedName>
</protein>
<dbReference type="InterPro" id="IPR043360">
    <property type="entry name" value="PP2B"/>
</dbReference>
<feature type="domain" description="Serine/threonine specific protein phosphatases" evidence="3">
    <location>
        <begin position="155"/>
        <end position="160"/>
    </location>
</feature>
<comment type="catalytic activity">
    <reaction evidence="1">
        <text>O-phospho-L-threonyl-[protein] + H2O = L-threonyl-[protein] + phosphate</text>
        <dbReference type="Rhea" id="RHEA:47004"/>
        <dbReference type="Rhea" id="RHEA-COMP:11060"/>
        <dbReference type="Rhea" id="RHEA-COMP:11605"/>
        <dbReference type="ChEBI" id="CHEBI:15377"/>
        <dbReference type="ChEBI" id="CHEBI:30013"/>
        <dbReference type="ChEBI" id="CHEBI:43474"/>
        <dbReference type="ChEBI" id="CHEBI:61977"/>
        <dbReference type="EC" id="3.1.3.16"/>
    </reaction>
</comment>
<dbReference type="Gene3D" id="3.60.21.10">
    <property type="match status" value="1"/>
</dbReference>
<dbReference type="GO" id="GO:0097720">
    <property type="term" value="P:calcineurin-mediated signaling"/>
    <property type="evidence" value="ECO:0007669"/>
    <property type="project" value="InterPro"/>
</dbReference>
<dbReference type="InterPro" id="IPR006186">
    <property type="entry name" value="Ser/Thr-sp_prot-phosphatase"/>
</dbReference>
<proteinExistence type="inferred from homology"/>
<name>A0A163JGD2_ABSGL</name>
<evidence type="ECO:0000313" key="5">
    <source>
        <dbReference type="Proteomes" id="UP000078561"/>
    </source>
</evidence>
<feature type="compositionally biased region" description="Basic and acidic residues" evidence="2">
    <location>
        <begin position="441"/>
        <end position="455"/>
    </location>
</feature>
<evidence type="ECO:0000256" key="2">
    <source>
        <dbReference type="SAM" id="MobiDB-lite"/>
    </source>
</evidence>
<dbReference type="AlphaFoldDB" id="A0A163JGD2"/>
<dbReference type="EC" id="3.1.3.16" evidence="1"/>
<dbReference type="SUPFAM" id="SSF56300">
    <property type="entry name" value="Metallo-dependent phosphatases"/>
    <property type="match status" value="1"/>
</dbReference>
<reference evidence="4" key="1">
    <citation type="submission" date="2016-04" db="EMBL/GenBank/DDBJ databases">
        <authorList>
            <person name="Evans L.H."/>
            <person name="Alamgir A."/>
            <person name="Owens N."/>
            <person name="Weber N.D."/>
            <person name="Virtaneva K."/>
            <person name="Barbian K."/>
            <person name="Babar A."/>
            <person name="Rosenke K."/>
        </authorList>
    </citation>
    <scope>NUCLEOTIDE SEQUENCE [LARGE SCALE GENOMIC DNA]</scope>
    <source>
        <strain evidence="4">CBS 101.48</strain>
    </source>
</reference>
<evidence type="ECO:0000256" key="1">
    <source>
        <dbReference type="RuleBase" id="RU004273"/>
    </source>
</evidence>
<dbReference type="OrthoDB" id="5593063at2759"/>
<evidence type="ECO:0000259" key="3">
    <source>
        <dbReference type="PROSITE" id="PS00125"/>
    </source>
</evidence>
<dbReference type="PROSITE" id="PS00125">
    <property type="entry name" value="SER_THR_PHOSPHATASE"/>
    <property type="match status" value="1"/>
</dbReference>
<gene>
    <name evidence="4" type="primary">ABSGL_04770.1 scaffold 5911</name>
</gene>
<dbReference type="InterPro" id="IPR029052">
    <property type="entry name" value="Metallo-depent_PP-like"/>
</dbReference>
<dbReference type="OMA" id="FNICMEM"/>
<dbReference type="SMART" id="SM00156">
    <property type="entry name" value="PP2Ac"/>
    <property type="match status" value="1"/>
</dbReference>
<comment type="similarity">
    <text evidence="1">Belongs to the PPP phosphatase family.</text>
</comment>
<dbReference type="InterPro" id="IPR004843">
    <property type="entry name" value="Calcineurin-like_PHP"/>
</dbReference>
<dbReference type="Pfam" id="PF00149">
    <property type="entry name" value="Metallophos"/>
    <property type="match status" value="1"/>
</dbReference>